<proteinExistence type="predicted"/>
<dbReference type="Gene3D" id="1.20.1280.50">
    <property type="match status" value="1"/>
</dbReference>
<accession>A0A176W1V9</accession>
<dbReference type="Pfam" id="PF12937">
    <property type="entry name" value="F-box-like"/>
    <property type="match status" value="1"/>
</dbReference>
<keyword evidence="4" id="KW-1185">Reference proteome</keyword>
<dbReference type="InterPro" id="IPR006527">
    <property type="entry name" value="F-box-assoc_dom_typ1"/>
</dbReference>
<dbReference type="PANTHER" id="PTHR31672:SF2">
    <property type="entry name" value="F-BOX DOMAIN-CONTAINING PROTEIN"/>
    <property type="match status" value="1"/>
</dbReference>
<feature type="region of interest" description="Disordered" evidence="1">
    <location>
        <begin position="26"/>
        <end position="48"/>
    </location>
</feature>
<organism evidence="3 4">
    <name type="scientific">Marchantia polymorpha subsp. ruderalis</name>
    <dbReference type="NCBI Taxonomy" id="1480154"/>
    <lineage>
        <taxon>Eukaryota</taxon>
        <taxon>Viridiplantae</taxon>
        <taxon>Streptophyta</taxon>
        <taxon>Embryophyta</taxon>
        <taxon>Marchantiophyta</taxon>
        <taxon>Marchantiopsida</taxon>
        <taxon>Marchantiidae</taxon>
        <taxon>Marchantiales</taxon>
        <taxon>Marchantiaceae</taxon>
        <taxon>Marchantia</taxon>
    </lineage>
</organism>
<dbReference type="PANTHER" id="PTHR31672">
    <property type="entry name" value="BNACNNG10540D PROTEIN"/>
    <property type="match status" value="1"/>
</dbReference>
<dbReference type="InterPro" id="IPR015915">
    <property type="entry name" value="Kelch-typ_b-propeller"/>
</dbReference>
<evidence type="ECO:0000313" key="3">
    <source>
        <dbReference type="EMBL" id="OAE26475.1"/>
    </source>
</evidence>
<dbReference type="Proteomes" id="UP000077202">
    <property type="component" value="Unassembled WGS sequence"/>
</dbReference>
<dbReference type="InterPro" id="IPR036047">
    <property type="entry name" value="F-box-like_dom_sf"/>
</dbReference>
<dbReference type="NCBIfam" id="TIGR01640">
    <property type="entry name" value="F_box_assoc_1"/>
    <property type="match status" value="1"/>
</dbReference>
<gene>
    <name evidence="3" type="ORF">AXG93_815s1380</name>
</gene>
<dbReference type="EMBL" id="LVLJ01002167">
    <property type="protein sequence ID" value="OAE26475.1"/>
    <property type="molecule type" value="Genomic_DNA"/>
</dbReference>
<dbReference type="Pfam" id="PF07734">
    <property type="entry name" value="FBA_1"/>
    <property type="match status" value="1"/>
</dbReference>
<evidence type="ECO:0000256" key="1">
    <source>
        <dbReference type="SAM" id="MobiDB-lite"/>
    </source>
</evidence>
<evidence type="ECO:0000259" key="2">
    <source>
        <dbReference type="PROSITE" id="PS50181"/>
    </source>
</evidence>
<dbReference type="SUPFAM" id="SSF81383">
    <property type="entry name" value="F-box domain"/>
    <property type="match status" value="1"/>
</dbReference>
<evidence type="ECO:0000313" key="4">
    <source>
        <dbReference type="Proteomes" id="UP000077202"/>
    </source>
</evidence>
<dbReference type="InterPro" id="IPR017451">
    <property type="entry name" value="F-box-assoc_interact_dom"/>
</dbReference>
<protein>
    <recommendedName>
        <fullName evidence="2">F-box domain-containing protein</fullName>
    </recommendedName>
</protein>
<dbReference type="Gene3D" id="2.120.10.80">
    <property type="entry name" value="Kelch-type beta propeller"/>
    <property type="match status" value="1"/>
</dbReference>
<dbReference type="InterPro" id="IPR050796">
    <property type="entry name" value="SCF_F-box_component"/>
</dbReference>
<reference evidence="3" key="1">
    <citation type="submission" date="2016-03" db="EMBL/GenBank/DDBJ databases">
        <title>Mechanisms controlling the formation of the plant cell surface in tip-growing cells are functionally conserved among land plants.</title>
        <authorList>
            <person name="Honkanen S."/>
            <person name="Jones V.A."/>
            <person name="Morieri G."/>
            <person name="Champion C."/>
            <person name="Hetherington A.J."/>
            <person name="Kelly S."/>
            <person name="Saint-Marcoux D."/>
            <person name="Proust H."/>
            <person name="Prescott H."/>
            <person name="Dolan L."/>
        </authorList>
    </citation>
    <scope>NUCLEOTIDE SEQUENCE [LARGE SCALE GENOMIC DNA]</scope>
    <source>
        <tissue evidence="3">Whole gametophyte</tissue>
    </source>
</reference>
<dbReference type="PROSITE" id="PS50181">
    <property type="entry name" value="FBOX"/>
    <property type="match status" value="1"/>
</dbReference>
<comment type="caution">
    <text evidence="3">The sequence shown here is derived from an EMBL/GenBank/DDBJ whole genome shotgun (WGS) entry which is preliminary data.</text>
</comment>
<dbReference type="InterPro" id="IPR001810">
    <property type="entry name" value="F-box_dom"/>
</dbReference>
<dbReference type="AlphaFoldDB" id="A0A176W1V9"/>
<feature type="domain" description="F-box" evidence="2">
    <location>
        <begin position="59"/>
        <end position="109"/>
    </location>
</feature>
<dbReference type="SUPFAM" id="SSF117281">
    <property type="entry name" value="Kelch motif"/>
    <property type="match status" value="1"/>
</dbReference>
<name>A0A176W1V9_MARPO</name>
<sequence length="454" mass="52439">MRIMLMMQSQLQLDAFWLLKLDSGSPMRPSNAEGGRSSEKEGRKKDQRCKKMKQIDLLSELWLFLPHEINDAIIKRVPLEDLLRWRTVCKNWNRLILTELHPSRKFAHNLPLIVRSDVFSLASISAYNDKAREWLSIDLIFLLPLLSDGERVLTECRFITGGRSGLLFLLCAFRENSEMENSVIICNPLTKKSNLLKLPDNRRGGHVWVVCDDQHLHYKLLVSFKDDPLHSVYDSKSRSWSVVPGPKTDPYCIYSAVSHKGSLYYLRKPRFLDRHMHPIIGSYDPSSGKWSEILTLPVHIGPDCPRLVESGGHLIYVARTLTSREDSLSWCFFKKNDEGMEKNLGKEWEKIGEMPKDVYRRLNLSVMSAPIYREIRCIGEGDNMYFVGLECVCKQDGVKRLTNKGVKLAVVAHNVKKGSWEWLPEHVDDEARFWHWETNSIRVISFQPSLADVQ</sequence>